<dbReference type="RefSeq" id="WP_341695174.1">
    <property type="nucleotide sequence ID" value="NZ_JBBYHR010000001.1"/>
</dbReference>
<proteinExistence type="predicted"/>
<organism evidence="1 2">
    <name type="scientific">Flavobacterium arundinis</name>
    <dbReference type="NCBI Taxonomy" id="3139143"/>
    <lineage>
        <taxon>Bacteria</taxon>
        <taxon>Pseudomonadati</taxon>
        <taxon>Bacteroidota</taxon>
        <taxon>Flavobacteriia</taxon>
        <taxon>Flavobacteriales</taxon>
        <taxon>Flavobacteriaceae</taxon>
        <taxon>Flavobacterium</taxon>
    </lineage>
</organism>
<comment type="caution">
    <text evidence="1">The sequence shown here is derived from an EMBL/GenBank/DDBJ whole genome shotgun (WGS) entry which is preliminary data.</text>
</comment>
<dbReference type="EMBL" id="JBBYHR010000001">
    <property type="protein sequence ID" value="MEL1242850.1"/>
    <property type="molecule type" value="Genomic_DNA"/>
</dbReference>
<evidence type="ECO:0008006" key="3">
    <source>
        <dbReference type="Google" id="ProtNLM"/>
    </source>
</evidence>
<gene>
    <name evidence="1" type="ORF">AAEO56_01140</name>
</gene>
<sequence>MEKVKSFLELIFKKEQEAIFLKRQKGKIDEHNELVKNEINNQFQDAYDKSIDQVIPFNLIGEILSPSPDRFYDACVNKPYPGTRYLFKITEYTHLDYGTIWACYTSFPDSGGLSKRISDCFLVAEINNELKVISEMVVASDSRQWQHVAGDENKTLRLDNLGKPIKTERYLEPAEDDWSMKEYLKNS</sequence>
<reference evidence="1 2" key="1">
    <citation type="submission" date="2024-04" db="EMBL/GenBank/DDBJ databases">
        <title>Flavobacterium sp. DGU11 16S ribosomal RNA gene Genome sequencing and assembly.</title>
        <authorList>
            <person name="Park S."/>
        </authorList>
    </citation>
    <scope>NUCLEOTIDE SEQUENCE [LARGE SCALE GENOMIC DNA]</scope>
    <source>
        <strain evidence="1 2">DGU11</strain>
    </source>
</reference>
<accession>A0ABU9HRQ8</accession>
<protein>
    <recommendedName>
        <fullName evidence="3">DUF1214 domain-containing protein</fullName>
    </recommendedName>
</protein>
<evidence type="ECO:0000313" key="2">
    <source>
        <dbReference type="Proteomes" id="UP001464555"/>
    </source>
</evidence>
<keyword evidence="2" id="KW-1185">Reference proteome</keyword>
<name>A0ABU9HRQ8_9FLAO</name>
<evidence type="ECO:0000313" key="1">
    <source>
        <dbReference type="EMBL" id="MEL1242850.1"/>
    </source>
</evidence>
<dbReference type="Proteomes" id="UP001464555">
    <property type="component" value="Unassembled WGS sequence"/>
</dbReference>